<evidence type="ECO:0000259" key="2">
    <source>
        <dbReference type="Pfam" id="PF18962"/>
    </source>
</evidence>
<dbReference type="EMBL" id="SGXG01000001">
    <property type="protein sequence ID" value="RZS97476.1"/>
    <property type="molecule type" value="Genomic_DNA"/>
</dbReference>
<dbReference type="InterPro" id="IPR018391">
    <property type="entry name" value="PQQ_b-propeller_rpt"/>
</dbReference>
<evidence type="ECO:0000313" key="4">
    <source>
        <dbReference type="Proteomes" id="UP000292209"/>
    </source>
</evidence>
<dbReference type="NCBIfam" id="TIGR04183">
    <property type="entry name" value="Por_Secre_tail"/>
    <property type="match status" value="1"/>
</dbReference>
<feature type="domain" description="MBG" evidence="1">
    <location>
        <begin position="765"/>
        <end position="843"/>
    </location>
</feature>
<dbReference type="Pfam" id="PF18676">
    <property type="entry name" value="MBG_2"/>
    <property type="match status" value="13"/>
</dbReference>
<sequence length="1947" mass="201029">MKPKILPDIMAMVRLLPLLGLLLMYSHQIVAQTSSATITTDKDDYAPGETAIITGTGWWPGETVELDFEHIEPNIPDHVHVTKYVTADESGNIYFEWYVDEQELGTTFHLMARGQSSGYFAETFFTDGNVTFSVSGIPPSHSVTVSYKFRNPTGANNDANSTTSSQQTTFTIGARNNSPVKFSYQTVSTSGGINYHLSNVGIDAGSLSTGTEGYQYEFQSPSGARTVTANYGVLISTNKTATYGGSVTLTSSFYSNYQTSTGIVGKPITFYINGTAVGTVNTQTGGVASLTLDLTNVPTLGKLNAGTYDITTSFAGDSELLPVPQTSSTGSTLTVDRKALTVTADNQSKTYGDTFSFDGTEFSTAGLVNSDAVSSATIASDGAAATATVDGAPYAINISAATGTGLSNYDITYVPGSFAVGKKALTVTADNQSKTYGDTFSFDGTEFSTAGLVNSDAVSSATIASDGAAATATVDGAPYAINISAATGTGLSNYDITYVPGSFAVGKKALTVTADNQSKTYGDTFSFDGTEFSTAGLVNSDAVSSATIASDGAAATATVDGAPYAINISAATGTGLSNYDITYVPGSFAVGKKALTVTADNQSKTYGDTFSFDGTEFSTAGLVNSDAVSSATIASDGAAATATVDGAPYAINISAATGTGLSNYDITYVPGSFAVGKKALTVTADNQSKTYGDTFSFDGTEFSTAGLVNSDAVSSATIASDGAAATATVDGAPYAINISAATGTGLSNYDITYVPGSFAVGKKALTVTADNQSKTYGDTFSFDGTEFSTAGLVNSDAVSSATITSDGAAATATVDGAPYAINISAATGTGLSNYDITYVPGSFAVGKKALTVTADNQSKTYGDTFSFDGTEFSTAGLVNSDAVSSATIASDGAAATATVDGAPYAINISAATGTGLSNYDITYVPGSFAVGKKALTVTADNQSKTYGDTFSFDGTEFSTAGLVNSDAVSSATITSDGAAATATVDGAPYAINISAATGTGLSNYDITYVPGSFAVGKKALTVTADNQSKTYGDTFSFDGTEFSTAGLVNSDAVSSATIASDGAAATATVDGAPYAINISAATGTGLSNYDITYVPGSFAVGKKALTVTADNQSKTYGDTFSFDGTEFSASGLVNSDAVSSATITSDGAAATATVDGAPYAINISAATGTGLSNYDITYVPGSFAVGKKALTVTADNQSKTYGDTFSFDGTEFSTAGLVNSDAVSSATIASDGAAATATVDGAPYAINISAATGTGLSNYDITYVPGSFAVGKKALTVTADNQSKTYGDTFSFDGTEFSASGLVNSDAVSSATITSDGAAATATVDGAPYAINISAATGTGLSNYDITYVPGSFAVGKKALTVTADDKSKYCGQDDPELTYQITSGTLVNGDGFTGSLERESGDAAGTYKISQGSLTLGTNYDLTVIEGEFTINAISSLDATQTFVNIQINNTGQLSATISPAVANVPVTFTIYHDDNVTVLRNIVGNTNASGVATVSWTAPGTIGVYKVDVMAGSSACDAKMEAYVTVFDPSDSFVTGGGWINSPAGAMPDRPDAEGRANFGFVSRYKKGRNNLSTNEVDGNTEFQFQAGDLNFKSTLHESGSLVISGARATYRGTGTINGQPGFRFMVVAIDGDWNGQRNPDRFRIKITTTNGTVIYDNQIGKAENTDDATVLGNNGTGGGSIVIHEVKGKGPNKNVMASMIEVPWNTPVEVLEKELQQMASSWFEGEKFAITLDPVDYNPLEPGFYQVGGYFENNPWFERNEIIPVPVMVLNKAMAQDILIDNNLMGKDLQAGTVVGRFSTVDAVDNIHTYSIEENPFFVIENNNLVWRGIGTPDPQVTLRVSSTDRAGQTISRDIQLFRETGPNSLLIYPNPAMKETNLLVNLAQESDIEIRIFDAAGRLVFTEDSFQKESFVKNINLDQLSQGLYHVVVKVNHQYIQGRLVKQ</sequence>
<proteinExistence type="predicted"/>
<dbReference type="OrthoDB" id="818293at2"/>
<dbReference type="RefSeq" id="WP_130276354.1">
    <property type="nucleotide sequence ID" value="NZ_SGXG01000001.1"/>
</dbReference>
<dbReference type="InterPro" id="IPR026444">
    <property type="entry name" value="Secre_tail"/>
</dbReference>
<comment type="caution">
    <text evidence="3">The sequence shown here is derived from an EMBL/GenBank/DDBJ whole genome shotgun (WGS) entry which is preliminary data.</text>
</comment>
<feature type="domain" description="MBG" evidence="1">
    <location>
        <begin position="1275"/>
        <end position="1353"/>
    </location>
</feature>
<feature type="domain" description="MBG" evidence="1">
    <location>
        <begin position="935"/>
        <end position="1013"/>
    </location>
</feature>
<feature type="domain" description="MBG" evidence="1">
    <location>
        <begin position="595"/>
        <end position="673"/>
    </location>
</feature>
<feature type="domain" description="MBG" evidence="1">
    <location>
        <begin position="510"/>
        <end position="588"/>
    </location>
</feature>
<feature type="domain" description="MBG" evidence="1">
    <location>
        <begin position="1105"/>
        <end position="1183"/>
    </location>
</feature>
<dbReference type="Gene3D" id="3.30.160.710">
    <property type="match status" value="11"/>
</dbReference>
<feature type="domain" description="MBG" evidence="1">
    <location>
        <begin position="1190"/>
        <end position="1268"/>
    </location>
</feature>
<organism evidence="3 4">
    <name type="scientific">Cecembia calidifontis</name>
    <dbReference type="NCBI Taxonomy" id="1187080"/>
    <lineage>
        <taxon>Bacteria</taxon>
        <taxon>Pseudomonadati</taxon>
        <taxon>Bacteroidota</taxon>
        <taxon>Cytophagia</taxon>
        <taxon>Cytophagales</taxon>
        <taxon>Cyclobacteriaceae</taxon>
        <taxon>Cecembia</taxon>
    </lineage>
</organism>
<feature type="domain" description="MBG" evidence="1">
    <location>
        <begin position="1360"/>
        <end position="1431"/>
    </location>
</feature>
<dbReference type="Proteomes" id="UP000292209">
    <property type="component" value="Unassembled WGS sequence"/>
</dbReference>
<dbReference type="SMART" id="SM00564">
    <property type="entry name" value="PQQ"/>
    <property type="match status" value="12"/>
</dbReference>
<protein>
    <submittedName>
        <fullName evidence="3">Putative secreted protein (Por secretion system target)</fullName>
    </submittedName>
</protein>
<gene>
    <name evidence="3" type="ORF">BC751_3083</name>
</gene>
<dbReference type="Pfam" id="PF18962">
    <property type="entry name" value="Por_Secre_tail"/>
    <property type="match status" value="1"/>
</dbReference>
<reference evidence="3 4" key="1">
    <citation type="submission" date="2019-02" db="EMBL/GenBank/DDBJ databases">
        <title>Genomic Encyclopedia of Archaeal and Bacterial Type Strains, Phase II (KMG-II): from individual species to whole genera.</title>
        <authorList>
            <person name="Goeker M."/>
        </authorList>
    </citation>
    <scope>NUCLEOTIDE SEQUENCE [LARGE SCALE GENOMIC DNA]</scope>
    <source>
        <strain evidence="3 4">DSM 21411</strain>
    </source>
</reference>
<name>A0A4Q7PB06_9BACT</name>
<dbReference type="InterPro" id="IPR041286">
    <property type="entry name" value="MBG_2"/>
</dbReference>
<feature type="domain" description="MBG" evidence="1">
    <location>
        <begin position="680"/>
        <end position="758"/>
    </location>
</feature>
<feature type="domain" description="MBG" evidence="1">
    <location>
        <begin position="340"/>
        <end position="418"/>
    </location>
</feature>
<evidence type="ECO:0000313" key="3">
    <source>
        <dbReference type="EMBL" id="RZS97476.1"/>
    </source>
</evidence>
<accession>A0A4Q7PB06</accession>
<feature type="domain" description="MBG" evidence="1">
    <location>
        <begin position="425"/>
        <end position="503"/>
    </location>
</feature>
<keyword evidence="4" id="KW-1185">Reference proteome</keyword>
<feature type="domain" description="MBG" evidence="1">
    <location>
        <begin position="1020"/>
        <end position="1098"/>
    </location>
</feature>
<feature type="domain" description="MBG" evidence="1">
    <location>
        <begin position="850"/>
        <end position="928"/>
    </location>
</feature>
<feature type="domain" description="Secretion system C-terminal sorting" evidence="2">
    <location>
        <begin position="1871"/>
        <end position="1940"/>
    </location>
</feature>
<evidence type="ECO:0000259" key="1">
    <source>
        <dbReference type="Pfam" id="PF18676"/>
    </source>
</evidence>